<dbReference type="OrthoDB" id="9769871at2"/>
<dbReference type="GO" id="GO:0005886">
    <property type="term" value="C:plasma membrane"/>
    <property type="evidence" value="ECO:0007669"/>
    <property type="project" value="UniProtKB-SubCell"/>
</dbReference>
<keyword evidence="8 11" id="KW-0449">Lipoprotein</keyword>
<dbReference type="SUPFAM" id="SSF53822">
    <property type="entry name" value="Periplasmic binding protein-like I"/>
    <property type="match status" value="1"/>
</dbReference>
<name>E1R0T7_SEDSS</name>
<comment type="similarity">
    <text evidence="2">Belongs to the BMP lipoprotein family.</text>
</comment>
<feature type="domain" description="ABC transporter substrate-binding protein PnrA-like" evidence="10">
    <location>
        <begin position="33"/>
        <end position="316"/>
    </location>
</feature>
<evidence type="ECO:0000256" key="5">
    <source>
        <dbReference type="ARBA" id="ARBA00022729"/>
    </source>
</evidence>
<proteinExistence type="inferred from homology"/>
<reference evidence="11 12" key="1">
    <citation type="journal article" date="2010" name="Stand. Genomic Sci.">
        <title>Complete genome sequence of Spirochaeta smaragdinae type strain (SEBR 4228).</title>
        <authorList>
            <person name="Mavromatis K."/>
            <person name="Yasawong M."/>
            <person name="Chertkov O."/>
            <person name="Lapidus A."/>
            <person name="Lucas S."/>
            <person name="Nolan M."/>
            <person name="Del Rio T.G."/>
            <person name="Tice H."/>
            <person name="Cheng J.F."/>
            <person name="Pitluck S."/>
            <person name="Liolios K."/>
            <person name="Ivanova N."/>
            <person name="Tapia R."/>
            <person name="Han C."/>
            <person name="Bruce D."/>
            <person name="Goodwin L."/>
            <person name="Pati A."/>
            <person name="Chen A."/>
            <person name="Palaniappan K."/>
            <person name="Land M."/>
            <person name="Hauser L."/>
            <person name="Chang Y.J."/>
            <person name="Jeffries C.D."/>
            <person name="Detter J.C."/>
            <person name="Rohde M."/>
            <person name="Brambilla E."/>
            <person name="Spring S."/>
            <person name="Goker M."/>
            <person name="Sikorski J."/>
            <person name="Woyke T."/>
            <person name="Bristow J."/>
            <person name="Eisen J.A."/>
            <person name="Markowitz V."/>
            <person name="Hugenholtz P."/>
            <person name="Klenk H.P."/>
            <person name="Kyrpides N.C."/>
        </authorList>
    </citation>
    <scope>NUCLEOTIDE SEQUENCE [LARGE SCALE GENOMIC DNA]</scope>
    <source>
        <strain evidence="12">DSM 11293 / JCM 15392 / SEBR 4228</strain>
    </source>
</reference>
<keyword evidence="3" id="KW-0813">Transport</keyword>
<gene>
    <name evidence="11" type="ordered locus">Spirs_1053</name>
</gene>
<evidence type="ECO:0000256" key="6">
    <source>
        <dbReference type="ARBA" id="ARBA00023136"/>
    </source>
</evidence>
<comment type="subcellular location">
    <subcellularLocation>
        <location evidence="1">Cell membrane</location>
        <topology evidence="1">Lipid-anchor</topology>
    </subcellularLocation>
</comment>
<evidence type="ECO:0000256" key="1">
    <source>
        <dbReference type="ARBA" id="ARBA00004193"/>
    </source>
</evidence>
<dbReference type="Pfam" id="PF02608">
    <property type="entry name" value="Bmp"/>
    <property type="match status" value="1"/>
</dbReference>
<dbReference type="InterPro" id="IPR050957">
    <property type="entry name" value="BMP_lipoprotein"/>
</dbReference>
<keyword evidence="6" id="KW-0472">Membrane</keyword>
<evidence type="ECO:0000313" key="12">
    <source>
        <dbReference type="Proteomes" id="UP000002318"/>
    </source>
</evidence>
<keyword evidence="12" id="KW-1185">Reference proteome</keyword>
<sequence>MKKGLLLLLAVLLFPIVSFAEGQKEGESSDQLKVAALLPGPINDGGWNTNMYDSLKFMEKELGAKIAYTERTPASDYEEIFRGYAASGYNIVFGHGFEFGEPAEKVAKEFPDVTFIITSTSISQPPNLGSFLVDDFQCGFVQGAVAAILSKSGIVGYVGGMEIPPIVNQSKGFVAGAKYVDKSIDAKALLTGSFEDIAKAKEMSKSLIAEGADILVADADESNHGVIEAVEEAGALVIGSSGDIYETVPDARDVILTSMTENMPKGLTVLAKSVADGTFEAKNYIIGLHDGAVALAPFRDKASLVSADQQAQIDKIIQDLKDGTIDLNQYK</sequence>
<evidence type="ECO:0000256" key="4">
    <source>
        <dbReference type="ARBA" id="ARBA00022475"/>
    </source>
</evidence>
<dbReference type="HOGENOM" id="CLU_038813_1_1_12"/>
<dbReference type="KEGG" id="ssm:Spirs_1053"/>
<keyword evidence="5 9" id="KW-0732">Signal</keyword>
<keyword evidence="7" id="KW-0564">Palmitate</keyword>
<dbReference type="InterPro" id="IPR003760">
    <property type="entry name" value="PnrA-like"/>
</dbReference>
<dbReference type="CDD" id="cd06304">
    <property type="entry name" value="PBP1_BmpA_Med_PnrA-like"/>
    <property type="match status" value="1"/>
</dbReference>
<evidence type="ECO:0000313" key="11">
    <source>
        <dbReference type="EMBL" id="ADK80186.1"/>
    </source>
</evidence>
<dbReference type="RefSeq" id="WP_013253650.1">
    <property type="nucleotide sequence ID" value="NC_014364.1"/>
</dbReference>
<keyword evidence="4" id="KW-1003">Cell membrane</keyword>
<evidence type="ECO:0000256" key="7">
    <source>
        <dbReference type="ARBA" id="ARBA00023139"/>
    </source>
</evidence>
<feature type="signal peptide" evidence="9">
    <location>
        <begin position="1"/>
        <end position="20"/>
    </location>
</feature>
<dbReference type="InterPro" id="IPR028082">
    <property type="entry name" value="Peripla_BP_I"/>
</dbReference>
<evidence type="ECO:0000256" key="2">
    <source>
        <dbReference type="ARBA" id="ARBA00008610"/>
    </source>
</evidence>
<dbReference type="eggNOG" id="COG1744">
    <property type="taxonomic scope" value="Bacteria"/>
</dbReference>
<evidence type="ECO:0000256" key="3">
    <source>
        <dbReference type="ARBA" id="ARBA00022448"/>
    </source>
</evidence>
<evidence type="ECO:0000256" key="8">
    <source>
        <dbReference type="ARBA" id="ARBA00023288"/>
    </source>
</evidence>
<organism evidence="11 12">
    <name type="scientific">Sediminispirochaeta smaragdinae (strain DSM 11293 / JCM 15392 / SEBR 4228)</name>
    <name type="common">Spirochaeta smaragdinae</name>
    <dbReference type="NCBI Taxonomy" id="573413"/>
    <lineage>
        <taxon>Bacteria</taxon>
        <taxon>Pseudomonadati</taxon>
        <taxon>Spirochaetota</taxon>
        <taxon>Spirochaetia</taxon>
        <taxon>Spirochaetales</taxon>
        <taxon>Spirochaetaceae</taxon>
        <taxon>Sediminispirochaeta</taxon>
    </lineage>
</organism>
<accession>E1R0T7</accession>
<evidence type="ECO:0000256" key="9">
    <source>
        <dbReference type="SAM" id="SignalP"/>
    </source>
</evidence>
<dbReference type="EMBL" id="CP002116">
    <property type="protein sequence ID" value="ADK80186.1"/>
    <property type="molecule type" value="Genomic_DNA"/>
</dbReference>
<evidence type="ECO:0000259" key="10">
    <source>
        <dbReference type="Pfam" id="PF02608"/>
    </source>
</evidence>
<protein>
    <submittedName>
        <fullName evidence="11">Basic membrane lipoprotein</fullName>
    </submittedName>
</protein>
<dbReference type="STRING" id="573413.Spirs_1053"/>
<dbReference type="PANTHER" id="PTHR34296:SF2">
    <property type="entry name" value="ABC TRANSPORTER GUANOSINE-BINDING PROTEIN NUPN"/>
    <property type="match status" value="1"/>
</dbReference>
<dbReference type="Proteomes" id="UP000002318">
    <property type="component" value="Chromosome"/>
</dbReference>
<dbReference type="PANTHER" id="PTHR34296">
    <property type="entry name" value="TRANSCRIPTIONAL ACTIVATOR PROTEIN MED"/>
    <property type="match status" value="1"/>
</dbReference>
<feature type="chain" id="PRO_5003150533" evidence="9">
    <location>
        <begin position="21"/>
        <end position="331"/>
    </location>
</feature>
<dbReference type="Gene3D" id="3.40.50.2300">
    <property type="match status" value="2"/>
</dbReference>
<dbReference type="AlphaFoldDB" id="E1R0T7"/>